<evidence type="ECO:0000313" key="2">
    <source>
        <dbReference type="Proteomes" id="UP000189337"/>
    </source>
</evidence>
<comment type="caution">
    <text evidence="1">The sequence shown here is derived from an EMBL/GenBank/DDBJ whole genome shotgun (WGS) entry which is preliminary data.</text>
</comment>
<sequence length="65" mass="7670">MDYPAVSKTREYQSDQSSRILFSNELNYLMINMRKKIYCSSWGRHIRNSHKSLATIKCAQTLKRA</sequence>
<dbReference type="EMBL" id="MTSU01000014">
    <property type="protein sequence ID" value="ONF92134.1"/>
    <property type="molecule type" value="Genomic_DNA"/>
</dbReference>
<dbReference type="AlphaFoldDB" id="A0AB73MXL3"/>
<proteinExistence type="predicted"/>
<organism evidence="1 2">
    <name type="scientific">Leptospira santarosai</name>
    <dbReference type="NCBI Taxonomy" id="28183"/>
    <lineage>
        <taxon>Bacteria</taxon>
        <taxon>Pseudomonadati</taxon>
        <taxon>Spirochaetota</taxon>
        <taxon>Spirochaetia</taxon>
        <taxon>Leptospirales</taxon>
        <taxon>Leptospiraceae</taxon>
        <taxon>Leptospira</taxon>
    </lineage>
</organism>
<gene>
    <name evidence="1" type="ORF">BWD14_14405</name>
</gene>
<name>A0AB73MXL3_9LEPT</name>
<evidence type="ECO:0000313" key="1">
    <source>
        <dbReference type="EMBL" id="ONF92134.1"/>
    </source>
</evidence>
<dbReference type="Proteomes" id="UP000189337">
    <property type="component" value="Unassembled WGS sequence"/>
</dbReference>
<reference evidence="1 2" key="1">
    <citation type="submission" date="2017-01" db="EMBL/GenBank/DDBJ databases">
        <title>Comparative genomic analysis of Brazilian Leptospira santarosai.</title>
        <authorList>
            <person name="Moreno L.Z."/>
            <person name="Miraglia F."/>
            <person name="Kremer F.S."/>
            <person name="Eslabao M.R."/>
            <person name="Lilenbaum W."/>
            <person name="Dellagostin O.A."/>
            <person name="Moreno A.M."/>
        </authorList>
    </citation>
    <scope>NUCLEOTIDE SEQUENCE [LARGE SCALE GENOMIC DNA]</scope>
    <source>
        <strain evidence="1 2">M52/8-19</strain>
    </source>
</reference>
<protein>
    <submittedName>
        <fullName evidence="1">Uncharacterized protein</fullName>
    </submittedName>
</protein>
<accession>A0AB73MXL3</accession>